<dbReference type="Gene3D" id="3.50.50.60">
    <property type="entry name" value="FAD/NAD(P)-binding domain"/>
    <property type="match status" value="2"/>
</dbReference>
<evidence type="ECO:0000256" key="5">
    <source>
        <dbReference type="ARBA" id="ARBA00023002"/>
    </source>
</evidence>
<sequence>MFIDLAKSNRKELPRCDVAVIGAGAAGITLALELEKSGLSVVILEGGYRDFTVLSQDRYKGEVTAGPGFTYPDLDVWRLRYFGGTTNHWIGWCRRIEENVFGPRTNDLGEGWPFARADLEGDYQDALEICTLGRDVFDANELLDGLGVKNLIPSNDVLATPVWRFPKELRFGGYYRIRLQESAVPIYFGANCQGFSFEEVDGAVTARKLHINNDLGVDFEITADCFVLACGGIENTRQLLVAADDVKGLRQSDTLGRGFLEHPHGAVGAVFCGDHAPEDLVGFTDYPLDVDKTQFKIGLGLNEEFAAERGMINTSFTMEPLESIPEESLHGEALRKLWESSRPSALKSKSSHVIGLYARTEQRWNAESRISLISAKDDLGSKRARLDWRVSDQDVADIKTSLELVAKELMKAGFGPVTFGDPSEFVTMEGGGHHLGGARMHESPDYGVVDANLKCHAIDNLYAVGGSAFPAAGFSNPTLTIVALAVRLARTLKERL</sequence>
<dbReference type="AlphaFoldDB" id="A0A6J6XTF6"/>
<dbReference type="InterPro" id="IPR003953">
    <property type="entry name" value="FAD-dep_OxRdtase_2_FAD-bd"/>
</dbReference>
<dbReference type="Pfam" id="PF00890">
    <property type="entry name" value="FAD_binding_2"/>
    <property type="match status" value="1"/>
</dbReference>
<dbReference type="InterPro" id="IPR036188">
    <property type="entry name" value="FAD/NAD-bd_sf"/>
</dbReference>
<keyword evidence="3" id="KW-0285">Flavoprotein</keyword>
<evidence type="ECO:0000256" key="4">
    <source>
        <dbReference type="ARBA" id="ARBA00022827"/>
    </source>
</evidence>
<dbReference type="EMBL" id="CAFAAL010000031">
    <property type="protein sequence ID" value="CAB4798814.1"/>
    <property type="molecule type" value="Genomic_DNA"/>
</dbReference>
<comment type="similarity">
    <text evidence="2">Belongs to the GMC oxidoreductase family.</text>
</comment>
<evidence type="ECO:0000259" key="6">
    <source>
        <dbReference type="Pfam" id="PF00890"/>
    </source>
</evidence>
<reference evidence="8" key="1">
    <citation type="submission" date="2020-05" db="EMBL/GenBank/DDBJ databases">
        <authorList>
            <person name="Chiriac C."/>
            <person name="Salcher M."/>
            <person name="Ghai R."/>
            <person name="Kavagutti S V."/>
        </authorList>
    </citation>
    <scope>NUCLEOTIDE SEQUENCE</scope>
</reference>
<dbReference type="Pfam" id="PF05199">
    <property type="entry name" value="GMC_oxred_C"/>
    <property type="match status" value="1"/>
</dbReference>
<feature type="domain" description="FAD-dependent oxidoreductase 2 FAD-binding" evidence="6">
    <location>
        <begin position="17"/>
        <end position="48"/>
    </location>
</feature>
<dbReference type="SUPFAM" id="SSF51905">
    <property type="entry name" value="FAD/NAD(P)-binding domain"/>
    <property type="match status" value="1"/>
</dbReference>
<evidence type="ECO:0000256" key="3">
    <source>
        <dbReference type="ARBA" id="ARBA00022630"/>
    </source>
</evidence>
<evidence type="ECO:0000313" key="8">
    <source>
        <dbReference type="EMBL" id="CAB4798814.1"/>
    </source>
</evidence>
<evidence type="ECO:0000256" key="1">
    <source>
        <dbReference type="ARBA" id="ARBA00001974"/>
    </source>
</evidence>
<evidence type="ECO:0000256" key="2">
    <source>
        <dbReference type="ARBA" id="ARBA00010790"/>
    </source>
</evidence>
<comment type="cofactor">
    <cofactor evidence="1">
        <name>FAD</name>
        <dbReference type="ChEBI" id="CHEBI:57692"/>
    </cofactor>
</comment>
<accession>A0A6J6XTF6</accession>
<dbReference type="PANTHER" id="PTHR42784">
    <property type="entry name" value="PYRANOSE 2-OXIDASE"/>
    <property type="match status" value="1"/>
</dbReference>
<organism evidence="8">
    <name type="scientific">freshwater metagenome</name>
    <dbReference type="NCBI Taxonomy" id="449393"/>
    <lineage>
        <taxon>unclassified sequences</taxon>
        <taxon>metagenomes</taxon>
        <taxon>ecological metagenomes</taxon>
    </lineage>
</organism>
<dbReference type="InterPro" id="IPR051473">
    <property type="entry name" value="P2Ox-like"/>
</dbReference>
<evidence type="ECO:0000259" key="7">
    <source>
        <dbReference type="Pfam" id="PF05199"/>
    </source>
</evidence>
<dbReference type="InterPro" id="IPR007867">
    <property type="entry name" value="GMC_OxRtase_C"/>
</dbReference>
<keyword evidence="4" id="KW-0274">FAD</keyword>
<feature type="domain" description="Glucose-methanol-choline oxidoreductase C-terminal" evidence="7">
    <location>
        <begin position="366"/>
        <end position="485"/>
    </location>
</feature>
<name>A0A6J6XTF6_9ZZZZ</name>
<dbReference type="GO" id="GO:0016614">
    <property type="term" value="F:oxidoreductase activity, acting on CH-OH group of donors"/>
    <property type="evidence" value="ECO:0007669"/>
    <property type="project" value="InterPro"/>
</dbReference>
<keyword evidence="5" id="KW-0560">Oxidoreductase</keyword>
<proteinExistence type="inferred from homology"/>
<gene>
    <name evidence="8" type="ORF">UFOPK3004_00543</name>
</gene>
<dbReference type="PANTHER" id="PTHR42784:SF1">
    <property type="entry name" value="PYRANOSE 2-OXIDASE"/>
    <property type="match status" value="1"/>
</dbReference>
<protein>
    <submittedName>
        <fullName evidence="8">Unannotated protein</fullName>
    </submittedName>
</protein>